<sequence>MTRRSAAERGEVHGNFAAYPLFDAAVPPRHAAVCGAPNDRTQRIQNVTRRVFNMARRNSREGRPDPVTLTTLMLPELRLGIVNTSLNDSSTEDNLNMICCKMLQARRGEV</sequence>
<evidence type="ECO:0000313" key="1">
    <source>
        <dbReference type="EMBL" id="KAJ7693066.1"/>
    </source>
</evidence>
<reference evidence="1" key="1">
    <citation type="submission" date="2023-03" db="EMBL/GenBank/DDBJ databases">
        <title>Massive genome expansion in bonnet fungi (Mycena s.s.) driven by repeated elements and novel gene families across ecological guilds.</title>
        <authorList>
            <consortium name="Lawrence Berkeley National Laboratory"/>
            <person name="Harder C.B."/>
            <person name="Miyauchi S."/>
            <person name="Viragh M."/>
            <person name="Kuo A."/>
            <person name="Thoen E."/>
            <person name="Andreopoulos B."/>
            <person name="Lu D."/>
            <person name="Skrede I."/>
            <person name="Drula E."/>
            <person name="Henrissat B."/>
            <person name="Morin E."/>
            <person name="Kohler A."/>
            <person name="Barry K."/>
            <person name="LaButti K."/>
            <person name="Morin E."/>
            <person name="Salamov A."/>
            <person name="Lipzen A."/>
            <person name="Mereny Z."/>
            <person name="Hegedus B."/>
            <person name="Baldrian P."/>
            <person name="Stursova M."/>
            <person name="Weitz H."/>
            <person name="Taylor A."/>
            <person name="Grigoriev I.V."/>
            <person name="Nagy L.G."/>
            <person name="Martin F."/>
            <person name="Kauserud H."/>
        </authorList>
    </citation>
    <scope>NUCLEOTIDE SEQUENCE</scope>
    <source>
        <strain evidence="1">CBHHK067</strain>
    </source>
</reference>
<evidence type="ECO:0000313" key="2">
    <source>
        <dbReference type="Proteomes" id="UP001221757"/>
    </source>
</evidence>
<proteinExistence type="predicted"/>
<keyword evidence="2" id="KW-1185">Reference proteome</keyword>
<dbReference type="EMBL" id="JARKIE010000048">
    <property type="protein sequence ID" value="KAJ7693066.1"/>
    <property type="molecule type" value="Genomic_DNA"/>
</dbReference>
<accession>A0AAD7DLM6</accession>
<organism evidence="1 2">
    <name type="scientific">Mycena rosella</name>
    <name type="common">Pink bonnet</name>
    <name type="synonym">Agaricus rosellus</name>
    <dbReference type="NCBI Taxonomy" id="1033263"/>
    <lineage>
        <taxon>Eukaryota</taxon>
        <taxon>Fungi</taxon>
        <taxon>Dikarya</taxon>
        <taxon>Basidiomycota</taxon>
        <taxon>Agaricomycotina</taxon>
        <taxon>Agaricomycetes</taxon>
        <taxon>Agaricomycetidae</taxon>
        <taxon>Agaricales</taxon>
        <taxon>Marasmiineae</taxon>
        <taxon>Mycenaceae</taxon>
        <taxon>Mycena</taxon>
    </lineage>
</organism>
<name>A0AAD7DLM6_MYCRO</name>
<gene>
    <name evidence="1" type="ORF">B0H17DRAFT_1132771</name>
</gene>
<dbReference type="AlphaFoldDB" id="A0AAD7DLM6"/>
<dbReference type="Proteomes" id="UP001221757">
    <property type="component" value="Unassembled WGS sequence"/>
</dbReference>
<comment type="caution">
    <text evidence="1">The sequence shown here is derived from an EMBL/GenBank/DDBJ whole genome shotgun (WGS) entry which is preliminary data.</text>
</comment>
<protein>
    <submittedName>
        <fullName evidence="1">Uncharacterized protein</fullName>
    </submittedName>
</protein>